<reference evidence="2 3" key="1">
    <citation type="submission" date="2013-01" db="EMBL/GenBank/DDBJ databases">
        <authorList>
            <person name="Fiebig A."/>
            <person name="Goeker M."/>
            <person name="Klenk H.-P.P."/>
        </authorList>
    </citation>
    <scope>NUCLEOTIDE SEQUENCE [LARGE SCALE GENOMIC DNA]</scope>
    <source>
        <strain evidence="2 3">DSM 17069</strain>
    </source>
</reference>
<gene>
    <name evidence="2" type="ORF">rosmuc_01973</name>
</gene>
<dbReference type="STRING" id="215743.ROSMUCSMR3_01130"/>
<dbReference type="PATRIC" id="fig|1288298.3.peg.1988"/>
<evidence type="ECO:0000313" key="3">
    <source>
        <dbReference type="Proteomes" id="UP000030021"/>
    </source>
</evidence>
<dbReference type="HOGENOM" id="CLU_105945_2_1_5"/>
<protein>
    <submittedName>
        <fullName evidence="2">Putative sterol carrier protein</fullName>
    </submittedName>
</protein>
<dbReference type="Proteomes" id="UP000030021">
    <property type="component" value="Unassembled WGS sequence"/>
</dbReference>
<dbReference type="OrthoDB" id="9809312at2"/>
<feature type="domain" description="SCP2" evidence="1">
    <location>
        <begin position="20"/>
        <end position="95"/>
    </location>
</feature>
<evidence type="ECO:0000313" key="2">
    <source>
        <dbReference type="EMBL" id="KGM88276.1"/>
    </source>
</evidence>
<sequence>MSDVITAAVTALNEKLGGEGLEGSAKFVIEDEGSIVIDAGGARAGDDDTDVTLSASRDTFEAILAGDLDPAAAFMSGRLSVDGDMGMAMKLGSVLA</sequence>
<dbReference type="InterPro" id="IPR003033">
    <property type="entry name" value="SCP2_sterol-bd_dom"/>
</dbReference>
<dbReference type="Gene3D" id="3.30.1050.10">
    <property type="entry name" value="SCP2 sterol-binding domain"/>
    <property type="match status" value="1"/>
</dbReference>
<organism evidence="2 3">
    <name type="scientific">Roseovarius mucosus DSM 17069</name>
    <dbReference type="NCBI Taxonomy" id="1288298"/>
    <lineage>
        <taxon>Bacteria</taxon>
        <taxon>Pseudomonadati</taxon>
        <taxon>Pseudomonadota</taxon>
        <taxon>Alphaproteobacteria</taxon>
        <taxon>Rhodobacterales</taxon>
        <taxon>Roseobacteraceae</taxon>
        <taxon>Roseovarius</taxon>
    </lineage>
</organism>
<dbReference type="AlphaFoldDB" id="A0A0A0HMU3"/>
<dbReference type="EMBL" id="AONH01000010">
    <property type="protein sequence ID" value="KGM88276.1"/>
    <property type="molecule type" value="Genomic_DNA"/>
</dbReference>
<evidence type="ECO:0000259" key="1">
    <source>
        <dbReference type="Pfam" id="PF02036"/>
    </source>
</evidence>
<accession>A0A0A0HMU3</accession>
<proteinExistence type="predicted"/>
<dbReference type="InterPro" id="IPR036527">
    <property type="entry name" value="SCP2_sterol-bd_dom_sf"/>
</dbReference>
<dbReference type="eggNOG" id="COG3255">
    <property type="taxonomic scope" value="Bacteria"/>
</dbReference>
<comment type="caution">
    <text evidence="2">The sequence shown here is derived from an EMBL/GenBank/DDBJ whole genome shotgun (WGS) entry which is preliminary data.</text>
</comment>
<dbReference type="Pfam" id="PF02036">
    <property type="entry name" value="SCP2"/>
    <property type="match status" value="1"/>
</dbReference>
<dbReference type="SUPFAM" id="SSF55718">
    <property type="entry name" value="SCP-like"/>
    <property type="match status" value="1"/>
</dbReference>
<dbReference type="RefSeq" id="WP_037272726.1">
    <property type="nucleotide sequence ID" value="NZ_KN293979.1"/>
</dbReference>
<name>A0A0A0HMU3_9RHOB</name>